<evidence type="ECO:0000259" key="3">
    <source>
        <dbReference type="SMART" id="SM00856"/>
    </source>
</evidence>
<dbReference type="GO" id="GO:0004857">
    <property type="term" value="F:enzyme inhibitor activity"/>
    <property type="evidence" value="ECO:0007669"/>
    <property type="project" value="InterPro"/>
</dbReference>
<proteinExistence type="predicted"/>
<feature type="domain" description="Pectinesterase inhibitor" evidence="3">
    <location>
        <begin position="31"/>
        <end position="180"/>
    </location>
</feature>
<dbReference type="SMART" id="SM00856">
    <property type="entry name" value="PMEI"/>
    <property type="match status" value="1"/>
</dbReference>
<dbReference type="SUPFAM" id="SSF101148">
    <property type="entry name" value="Plant invertase/pectin methylesterase inhibitor"/>
    <property type="match status" value="1"/>
</dbReference>
<dbReference type="AlphaFoldDB" id="A0AAV9MBF7"/>
<dbReference type="PANTHER" id="PTHR31080">
    <property type="entry name" value="PECTINESTERASE INHIBITOR-LIKE"/>
    <property type="match status" value="1"/>
</dbReference>
<reference evidence="4 5" key="1">
    <citation type="submission" date="2023-10" db="EMBL/GenBank/DDBJ databases">
        <title>Genome-Wide Identification Analysis in wild type Solanum Pinnatisectum Reveals Some Genes Defensing Phytophthora Infestans.</title>
        <authorList>
            <person name="Sun C."/>
        </authorList>
    </citation>
    <scope>NUCLEOTIDE SEQUENCE [LARGE SCALE GENOMIC DNA]</scope>
    <source>
        <strain evidence="4">LQN</strain>
        <tissue evidence="4">Leaf</tissue>
    </source>
</reference>
<keyword evidence="1 2" id="KW-0732">Signal</keyword>
<organism evidence="4 5">
    <name type="scientific">Solanum pinnatisectum</name>
    <name type="common">tansyleaf nightshade</name>
    <dbReference type="NCBI Taxonomy" id="50273"/>
    <lineage>
        <taxon>Eukaryota</taxon>
        <taxon>Viridiplantae</taxon>
        <taxon>Streptophyta</taxon>
        <taxon>Embryophyta</taxon>
        <taxon>Tracheophyta</taxon>
        <taxon>Spermatophyta</taxon>
        <taxon>Magnoliopsida</taxon>
        <taxon>eudicotyledons</taxon>
        <taxon>Gunneridae</taxon>
        <taxon>Pentapetalae</taxon>
        <taxon>asterids</taxon>
        <taxon>lamiids</taxon>
        <taxon>Solanales</taxon>
        <taxon>Solanaceae</taxon>
        <taxon>Solanoideae</taxon>
        <taxon>Solaneae</taxon>
        <taxon>Solanum</taxon>
    </lineage>
</organism>
<evidence type="ECO:0000256" key="1">
    <source>
        <dbReference type="ARBA" id="ARBA00022729"/>
    </source>
</evidence>
<sequence length="202" mass="22535">MDGKTFIFPFLAIVLFSTQTPTAARESSRPAYTNFIKTKCNITTNPSLCVKTLMPYVSTVKTNPRILCKEALKVAIKGARSASLIFWNLKKKEGISKYEAGAIRDCVEAVKTAVHELKQTVNTIGHLSGAEDKESQLHNAISYASSALTNAETCIDGFSESEEKVNLNVKKSWFSKIVVLNWVCNLEYFRDLIFKAHTSCIW</sequence>
<dbReference type="InterPro" id="IPR051955">
    <property type="entry name" value="PME_Inhibitor"/>
</dbReference>
<evidence type="ECO:0000313" key="5">
    <source>
        <dbReference type="Proteomes" id="UP001311915"/>
    </source>
</evidence>
<name>A0AAV9MBF7_9SOLN</name>
<dbReference type="CDD" id="cd15798">
    <property type="entry name" value="PMEI-like_3"/>
    <property type="match status" value="1"/>
</dbReference>
<protein>
    <recommendedName>
        <fullName evidence="3">Pectinesterase inhibitor domain-containing protein</fullName>
    </recommendedName>
</protein>
<feature type="chain" id="PRO_5043956467" description="Pectinesterase inhibitor domain-containing protein" evidence="2">
    <location>
        <begin position="25"/>
        <end position="202"/>
    </location>
</feature>
<accession>A0AAV9MBF7</accession>
<evidence type="ECO:0000313" key="4">
    <source>
        <dbReference type="EMBL" id="KAK4734355.1"/>
    </source>
</evidence>
<dbReference type="NCBIfam" id="TIGR01614">
    <property type="entry name" value="PME_inhib"/>
    <property type="match status" value="1"/>
</dbReference>
<dbReference type="InterPro" id="IPR006501">
    <property type="entry name" value="Pectinesterase_inhib_dom"/>
</dbReference>
<dbReference type="Pfam" id="PF04043">
    <property type="entry name" value="PMEI"/>
    <property type="match status" value="1"/>
</dbReference>
<dbReference type="Gene3D" id="1.20.140.40">
    <property type="entry name" value="Invertase/pectin methylesterase inhibitor family protein"/>
    <property type="match status" value="1"/>
</dbReference>
<gene>
    <name evidence="4" type="ORF">R3W88_008616</name>
</gene>
<dbReference type="InterPro" id="IPR035513">
    <property type="entry name" value="Invertase/methylesterase_inhib"/>
</dbReference>
<dbReference type="EMBL" id="JAWPEI010000002">
    <property type="protein sequence ID" value="KAK4734355.1"/>
    <property type="molecule type" value="Genomic_DNA"/>
</dbReference>
<dbReference type="PANTHER" id="PTHR31080:SF122">
    <property type="entry name" value="21 KDA PROTEIN-LIKE"/>
    <property type="match status" value="1"/>
</dbReference>
<comment type="caution">
    <text evidence="4">The sequence shown here is derived from an EMBL/GenBank/DDBJ whole genome shotgun (WGS) entry which is preliminary data.</text>
</comment>
<evidence type="ECO:0000256" key="2">
    <source>
        <dbReference type="SAM" id="SignalP"/>
    </source>
</evidence>
<dbReference type="Proteomes" id="UP001311915">
    <property type="component" value="Unassembled WGS sequence"/>
</dbReference>
<keyword evidence="5" id="KW-1185">Reference proteome</keyword>
<feature type="signal peptide" evidence="2">
    <location>
        <begin position="1"/>
        <end position="24"/>
    </location>
</feature>